<reference evidence="2" key="1">
    <citation type="journal article" date="2021" name="PeerJ">
        <title>Extensive microbial diversity within the chicken gut microbiome revealed by metagenomics and culture.</title>
        <authorList>
            <person name="Gilroy R."/>
            <person name="Ravi A."/>
            <person name="Getino M."/>
            <person name="Pursley I."/>
            <person name="Horton D.L."/>
            <person name="Alikhan N.F."/>
            <person name="Baker D."/>
            <person name="Gharbi K."/>
            <person name="Hall N."/>
            <person name="Watson M."/>
            <person name="Adriaenssens E.M."/>
            <person name="Foster-Nyarko E."/>
            <person name="Jarju S."/>
            <person name="Secka A."/>
            <person name="Antonio M."/>
            <person name="Oren A."/>
            <person name="Chaudhuri R.R."/>
            <person name="La Ragione R."/>
            <person name="Hildebrand F."/>
            <person name="Pallen M.J."/>
        </authorList>
    </citation>
    <scope>NUCLEOTIDE SEQUENCE</scope>
    <source>
        <strain evidence="2">B5-657</strain>
    </source>
</reference>
<evidence type="ECO:0000259" key="1">
    <source>
        <dbReference type="Pfam" id="PF12671"/>
    </source>
</evidence>
<dbReference type="PANTHER" id="PTHR40032">
    <property type="entry name" value="EXPORTED PROTEIN-RELATED"/>
    <property type="match status" value="1"/>
</dbReference>
<dbReference type="Gene3D" id="3.90.1720.10">
    <property type="entry name" value="endopeptidase domain like (from Nostoc punctiforme)"/>
    <property type="match status" value="1"/>
</dbReference>
<organism evidence="2 3">
    <name type="scientific">Candidatus Cellulosilyticum pullistercoris</name>
    <dbReference type="NCBI Taxonomy" id="2838521"/>
    <lineage>
        <taxon>Bacteria</taxon>
        <taxon>Bacillati</taxon>
        <taxon>Bacillota</taxon>
        <taxon>Clostridia</taxon>
        <taxon>Lachnospirales</taxon>
        <taxon>Cellulosilyticaceae</taxon>
        <taxon>Cellulosilyticum</taxon>
    </lineage>
</organism>
<evidence type="ECO:0000313" key="2">
    <source>
        <dbReference type="EMBL" id="MBU3803628.1"/>
    </source>
</evidence>
<dbReference type="EMBL" id="JAHLFQ010000048">
    <property type="protein sequence ID" value="MBU3803628.1"/>
    <property type="molecule type" value="Genomic_DNA"/>
</dbReference>
<sequence>MSEYVINHEVTKSVDEEIPQETKSSEDELKDSFEPILMDIIKNRNHCIQTLDDESLKTSYNLDIKVSRWAYESEAQKIKYLKNWCEKQAVKFDKIESTIKVRKVKEKEKDLYGILCFNSTAYTYSYLDSPDVPNTFYLGTSHYINLKKDGDRYIITKEWYTDPFADSLHLDNLKSEEMKSFILNHKMPDYTPNERTKKAIEYAHQYCGVNPNPEYNFKYNKNYKNFNPDGGDCANFASQILHEGAGFKKNNTWNYDAREGTKAWVNAQGFKNYIVGSGRGGYIAKGTYQQVYKSAYNMRPGDFVAYEKKGKITHISTVTGLDSKGYPLVTCHNTDRLLVPYDLGWSNKGIRFHFIHVYY</sequence>
<name>A0A9E2NMP6_9FIRM</name>
<proteinExistence type="predicted"/>
<dbReference type="AlphaFoldDB" id="A0A9E2NMP6"/>
<dbReference type="Pfam" id="PF12671">
    <property type="entry name" value="Amidase_6"/>
    <property type="match status" value="1"/>
</dbReference>
<gene>
    <name evidence="2" type="ORF">H9872_02560</name>
</gene>
<feature type="domain" description="Putative amidase" evidence="1">
    <location>
        <begin position="195"/>
        <end position="355"/>
    </location>
</feature>
<reference evidence="2" key="2">
    <citation type="submission" date="2021-04" db="EMBL/GenBank/DDBJ databases">
        <authorList>
            <person name="Gilroy R."/>
        </authorList>
    </citation>
    <scope>NUCLEOTIDE SEQUENCE</scope>
    <source>
        <strain evidence="2">B5-657</strain>
    </source>
</reference>
<dbReference type="InterPro" id="IPR024301">
    <property type="entry name" value="Amidase_6"/>
</dbReference>
<accession>A0A9E2NMP6</accession>
<evidence type="ECO:0000313" key="3">
    <source>
        <dbReference type="Proteomes" id="UP000824229"/>
    </source>
</evidence>
<protein>
    <submittedName>
        <fullName evidence="2">Amidase domain-containing protein</fullName>
    </submittedName>
</protein>
<comment type="caution">
    <text evidence="2">The sequence shown here is derived from an EMBL/GenBank/DDBJ whole genome shotgun (WGS) entry which is preliminary data.</text>
</comment>
<dbReference type="Proteomes" id="UP000824229">
    <property type="component" value="Unassembled WGS sequence"/>
</dbReference>
<dbReference type="PANTHER" id="PTHR40032:SF1">
    <property type="entry name" value="EXPORTED PROTEIN"/>
    <property type="match status" value="1"/>
</dbReference>